<keyword evidence="4" id="KW-0554">One-carbon metabolism</keyword>
<dbReference type="AlphaFoldDB" id="A0A221K8C7"/>
<dbReference type="RefSeq" id="WP_089423129.1">
    <property type="nucleotide sequence ID" value="NZ_CP022418.1"/>
</dbReference>
<comment type="function">
    <text evidence="7">Key enzyme in folate metabolism. Catalyzes an essential reaction for de novo glycine and purine synthesis, and for DNA precursor synthesis.</text>
</comment>
<dbReference type="PANTHER" id="PTHR48069">
    <property type="entry name" value="DIHYDROFOLATE REDUCTASE"/>
    <property type="match status" value="1"/>
</dbReference>
<evidence type="ECO:0000313" key="11">
    <source>
        <dbReference type="Proteomes" id="UP000199754"/>
    </source>
</evidence>
<keyword evidence="10" id="KW-0614">Plasmid</keyword>
<evidence type="ECO:0000256" key="2">
    <source>
        <dbReference type="ARBA" id="ARBA00009539"/>
    </source>
</evidence>
<proteinExistence type="inferred from homology"/>
<dbReference type="PRINTS" id="PR00070">
    <property type="entry name" value="DHFR"/>
</dbReference>
<dbReference type="EMBL" id="CP022418">
    <property type="protein sequence ID" value="ASM75120.1"/>
    <property type="molecule type" value="Genomic_DNA"/>
</dbReference>
<dbReference type="InterPro" id="IPR024072">
    <property type="entry name" value="DHFR-like_dom_sf"/>
</dbReference>
<dbReference type="CDD" id="cd00209">
    <property type="entry name" value="DHFR"/>
    <property type="match status" value="1"/>
</dbReference>
<feature type="domain" description="DHFR" evidence="9">
    <location>
        <begin position="1"/>
        <end position="157"/>
    </location>
</feature>
<keyword evidence="5" id="KW-0521">NADP</keyword>
<dbReference type="GO" id="GO:0046452">
    <property type="term" value="P:dihydrofolate metabolic process"/>
    <property type="evidence" value="ECO:0007669"/>
    <property type="project" value="TreeGrafter"/>
</dbReference>
<evidence type="ECO:0000256" key="6">
    <source>
        <dbReference type="ARBA" id="ARBA00023002"/>
    </source>
</evidence>
<evidence type="ECO:0000313" key="10">
    <source>
        <dbReference type="EMBL" id="ASM75120.1"/>
    </source>
</evidence>
<dbReference type="GO" id="GO:0046655">
    <property type="term" value="P:folic acid metabolic process"/>
    <property type="evidence" value="ECO:0007669"/>
    <property type="project" value="TreeGrafter"/>
</dbReference>
<keyword evidence="6 10" id="KW-0560">Oxidoreductase</keyword>
<keyword evidence="11" id="KW-1185">Reference proteome</keyword>
<evidence type="ECO:0000256" key="8">
    <source>
        <dbReference type="RuleBase" id="RU004474"/>
    </source>
</evidence>
<dbReference type="PANTHER" id="PTHR48069:SF3">
    <property type="entry name" value="DIHYDROFOLATE REDUCTASE"/>
    <property type="match status" value="1"/>
</dbReference>
<dbReference type="PROSITE" id="PS00075">
    <property type="entry name" value="DHFR_1"/>
    <property type="match status" value="1"/>
</dbReference>
<dbReference type="SUPFAM" id="SSF53597">
    <property type="entry name" value="Dihydrofolate reductase-like"/>
    <property type="match status" value="1"/>
</dbReference>
<comment type="similarity">
    <text evidence="2 8">Belongs to the dihydrofolate reductase family.</text>
</comment>
<sequence length="158" mass="17729">MITLIVARARNGAIGRANQIPWHVPSDLRLFQRETLGGAIIMGRNTWQSLPVKPLKGRLNIVVSRDRSLAEHVVPTVEDAIALAYAQGHMRIYGIGGEYIYREMLGLADRLLITEVDLAVERANAFFPQFDASGWRTLRELPLESDSVPCTAHELIRR</sequence>
<dbReference type="Gene3D" id="3.40.430.10">
    <property type="entry name" value="Dihydrofolate Reductase, subunit A"/>
    <property type="match status" value="1"/>
</dbReference>
<dbReference type="GO" id="GO:0004146">
    <property type="term" value="F:dihydrofolate reductase activity"/>
    <property type="evidence" value="ECO:0007669"/>
    <property type="project" value="UniProtKB-EC"/>
</dbReference>
<evidence type="ECO:0000256" key="5">
    <source>
        <dbReference type="ARBA" id="ARBA00022857"/>
    </source>
</evidence>
<dbReference type="GO" id="GO:0050661">
    <property type="term" value="F:NADP binding"/>
    <property type="evidence" value="ECO:0007669"/>
    <property type="project" value="InterPro"/>
</dbReference>
<dbReference type="InterPro" id="IPR001796">
    <property type="entry name" value="DHFR_dom"/>
</dbReference>
<dbReference type="EC" id="1.5.1.3" evidence="3"/>
<dbReference type="GO" id="GO:0006730">
    <property type="term" value="P:one-carbon metabolic process"/>
    <property type="evidence" value="ECO:0007669"/>
    <property type="project" value="UniProtKB-KW"/>
</dbReference>
<evidence type="ECO:0000259" key="9">
    <source>
        <dbReference type="PROSITE" id="PS51330"/>
    </source>
</evidence>
<accession>A0A221K8C7</accession>
<gene>
    <name evidence="10" type="primary">folA</name>
    <name evidence="10" type="ORF">SULPSESMR1_04397</name>
</gene>
<reference evidence="10 11" key="1">
    <citation type="submission" date="2017-07" db="EMBL/GenBank/DDBJ databases">
        <title>Genome Sequence of Sulfitobacter pseudonitzschiae Strain SMR1 Isolated from a culture of the Diatom Skeletonema marinoi.</title>
        <authorList>
            <person name="Topel M."/>
            <person name="Pinder M.I.M."/>
            <person name="Johansson O.N."/>
            <person name="Kourtchenko O."/>
            <person name="Godhe A."/>
            <person name="Clarke A.K."/>
        </authorList>
    </citation>
    <scope>NUCLEOTIDE SEQUENCE [LARGE SCALE GENOMIC DNA]</scope>
    <source>
        <strain evidence="10 11">SMR1</strain>
        <plasmid evidence="10 11">pSMR1-3</plasmid>
    </source>
</reference>
<evidence type="ECO:0000256" key="1">
    <source>
        <dbReference type="ARBA" id="ARBA00004903"/>
    </source>
</evidence>
<protein>
    <recommendedName>
        <fullName evidence="3">dihydrofolate reductase</fullName>
        <ecNumber evidence="3">1.5.1.3</ecNumber>
    </recommendedName>
</protein>
<evidence type="ECO:0000256" key="3">
    <source>
        <dbReference type="ARBA" id="ARBA00012856"/>
    </source>
</evidence>
<dbReference type="OrthoDB" id="9804315at2"/>
<dbReference type="Proteomes" id="UP000199754">
    <property type="component" value="Plasmid pSMR1-3"/>
</dbReference>
<dbReference type="Pfam" id="PF00186">
    <property type="entry name" value="DHFR_1"/>
    <property type="match status" value="1"/>
</dbReference>
<dbReference type="KEGG" id="spse:SULPSESMR1_04397"/>
<evidence type="ECO:0000256" key="4">
    <source>
        <dbReference type="ARBA" id="ARBA00022563"/>
    </source>
</evidence>
<name>A0A221K8C7_9RHOB</name>
<organism evidence="10 11">
    <name type="scientific">Pseudosulfitobacter pseudonitzschiae</name>
    <dbReference type="NCBI Taxonomy" id="1402135"/>
    <lineage>
        <taxon>Bacteria</taxon>
        <taxon>Pseudomonadati</taxon>
        <taxon>Pseudomonadota</taxon>
        <taxon>Alphaproteobacteria</taxon>
        <taxon>Rhodobacterales</taxon>
        <taxon>Roseobacteraceae</taxon>
        <taxon>Pseudosulfitobacter</taxon>
    </lineage>
</organism>
<comment type="pathway">
    <text evidence="1">Cofactor biosynthesis; tetrahydrofolate biosynthesis; 5,6,7,8-tetrahydrofolate from 7,8-dihydrofolate: step 1/1.</text>
</comment>
<geneLocation type="plasmid" evidence="10 11">
    <name>pSMR1-3</name>
</geneLocation>
<dbReference type="PROSITE" id="PS51330">
    <property type="entry name" value="DHFR_2"/>
    <property type="match status" value="1"/>
</dbReference>
<dbReference type="GO" id="GO:0046654">
    <property type="term" value="P:tetrahydrofolate biosynthetic process"/>
    <property type="evidence" value="ECO:0007669"/>
    <property type="project" value="UniProtKB-UniPathway"/>
</dbReference>
<dbReference type="InterPro" id="IPR017925">
    <property type="entry name" value="DHFR_CS"/>
</dbReference>
<evidence type="ECO:0000256" key="7">
    <source>
        <dbReference type="ARBA" id="ARBA00025067"/>
    </source>
</evidence>
<dbReference type="InterPro" id="IPR012259">
    <property type="entry name" value="DHFR"/>
</dbReference>
<dbReference type="UniPathway" id="UPA00077">
    <property type="reaction ID" value="UER00158"/>
</dbReference>